<gene>
    <name evidence="4" type="ORF">SAMN04489719_2346</name>
</gene>
<keyword evidence="5" id="KW-1185">Reference proteome</keyword>
<keyword evidence="2" id="KW-0472">Membrane</keyword>
<evidence type="ECO:0000256" key="1">
    <source>
        <dbReference type="SAM" id="MobiDB-lite"/>
    </source>
</evidence>
<dbReference type="RefSeq" id="WP_092667170.1">
    <property type="nucleotide sequence ID" value="NZ_LT629734.1"/>
</dbReference>
<dbReference type="InterPro" id="IPR038765">
    <property type="entry name" value="Papain-like_cys_pep_sf"/>
</dbReference>
<evidence type="ECO:0000256" key="2">
    <source>
        <dbReference type="SAM" id="Phobius"/>
    </source>
</evidence>
<feature type="transmembrane region" description="Helical" evidence="2">
    <location>
        <begin position="57"/>
        <end position="76"/>
    </location>
</feature>
<dbReference type="InterPro" id="IPR002931">
    <property type="entry name" value="Transglutaminase-like"/>
</dbReference>
<dbReference type="Gene3D" id="3.10.620.30">
    <property type="match status" value="1"/>
</dbReference>
<feature type="transmembrane region" description="Helical" evidence="2">
    <location>
        <begin position="117"/>
        <end position="136"/>
    </location>
</feature>
<feature type="transmembrane region" description="Helical" evidence="2">
    <location>
        <begin position="204"/>
        <end position="225"/>
    </location>
</feature>
<evidence type="ECO:0000259" key="3">
    <source>
        <dbReference type="SMART" id="SM00460"/>
    </source>
</evidence>
<feature type="compositionally biased region" description="Low complexity" evidence="1">
    <location>
        <begin position="533"/>
        <end position="562"/>
    </location>
</feature>
<dbReference type="Pfam" id="PF01841">
    <property type="entry name" value="Transglut_core"/>
    <property type="match status" value="1"/>
</dbReference>
<feature type="transmembrane region" description="Helical" evidence="2">
    <location>
        <begin position="7"/>
        <end position="26"/>
    </location>
</feature>
<organism evidence="4 5">
    <name type="scientific">Agrococcus carbonis</name>
    <dbReference type="NCBI Taxonomy" id="684552"/>
    <lineage>
        <taxon>Bacteria</taxon>
        <taxon>Bacillati</taxon>
        <taxon>Actinomycetota</taxon>
        <taxon>Actinomycetes</taxon>
        <taxon>Micrococcales</taxon>
        <taxon>Microbacteriaceae</taxon>
        <taxon>Agrococcus</taxon>
    </lineage>
</organism>
<dbReference type="Proteomes" id="UP000199649">
    <property type="component" value="Chromosome I"/>
</dbReference>
<protein>
    <submittedName>
        <fullName evidence="4">Transglutaminase-like superfamily protein</fullName>
    </submittedName>
</protein>
<sequence length="717" mass="75221">MIARAPSVGALLVAIGVACVPMWWIFGTLQLVVALSVAVLVGTGIAWLGAVRRWSSLLLILVGLIALALLSVPLTAPQRIPRGEWLPAFVDASAAIVLAWRRLLTIGVPVGTGDSLLMAPVVLVLAGTVIGVSLALRSRRAETAALIPAAIAVWAILWGPRAMPEPWLTGLLALVPLTAYVAIVRQARRRSRAPRALSSLARRVGAGAAVAIVAAGAAGAAGALLPLPERVVLRGDTAAEVQLEGPSPMSAYRAFWAAESRDAAQLTVTGLEPGDRVRYAVLDRYDGEVLGVGRDAFQRVPIAEPGTGRVIGVTVGELRTQWLPVVGTPSAVRFVGERAESLAAGLHRNESLGAMVVEPGIGPGDGYQMLSRDGVPVVDRDGIAALDAADPRQGPQALPDAMLTALAEWTGGATSSGDRLAAMVEGLRTTGYVSHGVLEDEAPSRPGHSLERLEALFDEPMVGDAEQYATAAMLLARQLGFDSRVAMGFTPDVIEPGRPTAVVGADADAWLEVRTTGGWVGIDVVPDPRPIPEQEQQAPTVVEEPPQQQAPAPAPGGQAEGVDPAAPSAPREIDDGLARLLQLLAAVGVVLGLLALIAAIPVGLMIAKVVRRRRRRSADDPRDRAEGAWAEVLDGLRDRGETLPGAGTRLEQAGEDARMRALAHRVDRAVFAADPPTEPEIDDAWEVGAAVLAERDAGQPWWTGLLTRLNPASLVRR</sequence>
<dbReference type="AlphaFoldDB" id="A0A1H1SAH1"/>
<feature type="transmembrane region" description="Helical" evidence="2">
    <location>
        <begin position="32"/>
        <end position="50"/>
    </location>
</feature>
<dbReference type="PANTHER" id="PTHR42736">
    <property type="entry name" value="PROTEIN-GLUTAMINE GAMMA-GLUTAMYLTRANSFERASE"/>
    <property type="match status" value="1"/>
</dbReference>
<feature type="domain" description="Transglutaminase-like" evidence="3">
    <location>
        <begin position="457"/>
        <end position="526"/>
    </location>
</feature>
<feature type="transmembrane region" description="Helical" evidence="2">
    <location>
        <begin position="166"/>
        <end position="183"/>
    </location>
</feature>
<keyword evidence="2" id="KW-0812">Transmembrane</keyword>
<dbReference type="PROSITE" id="PS51257">
    <property type="entry name" value="PROKAR_LIPOPROTEIN"/>
    <property type="match status" value="1"/>
</dbReference>
<evidence type="ECO:0000313" key="5">
    <source>
        <dbReference type="Proteomes" id="UP000199649"/>
    </source>
</evidence>
<feature type="transmembrane region" description="Helical" evidence="2">
    <location>
        <begin position="143"/>
        <end position="160"/>
    </location>
</feature>
<reference evidence="5" key="1">
    <citation type="submission" date="2016-10" db="EMBL/GenBank/DDBJ databases">
        <authorList>
            <person name="Varghese N."/>
            <person name="Submissions S."/>
        </authorList>
    </citation>
    <scope>NUCLEOTIDE SEQUENCE [LARGE SCALE GENOMIC DNA]</scope>
    <source>
        <strain evidence="5">DSM 22965</strain>
    </source>
</reference>
<dbReference type="SMART" id="SM00460">
    <property type="entry name" value="TGc"/>
    <property type="match status" value="1"/>
</dbReference>
<evidence type="ECO:0000313" key="4">
    <source>
        <dbReference type="EMBL" id="SDS44873.1"/>
    </source>
</evidence>
<name>A0A1H1SAH1_9MICO</name>
<dbReference type="PANTHER" id="PTHR42736:SF1">
    <property type="entry name" value="PROTEIN-GLUTAMINE GAMMA-GLUTAMYLTRANSFERASE"/>
    <property type="match status" value="1"/>
</dbReference>
<dbReference type="STRING" id="684552.SAMN04489719_2346"/>
<proteinExistence type="predicted"/>
<keyword evidence="2" id="KW-1133">Transmembrane helix</keyword>
<feature type="region of interest" description="Disordered" evidence="1">
    <location>
        <begin position="523"/>
        <end position="570"/>
    </location>
</feature>
<feature type="transmembrane region" description="Helical" evidence="2">
    <location>
        <begin position="580"/>
        <end position="607"/>
    </location>
</feature>
<dbReference type="EMBL" id="LT629734">
    <property type="protein sequence ID" value="SDS44873.1"/>
    <property type="molecule type" value="Genomic_DNA"/>
</dbReference>
<dbReference type="SUPFAM" id="SSF54001">
    <property type="entry name" value="Cysteine proteinases"/>
    <property type="match status" value="1"/>
</dbReference>
<accession>A0A1H1SAH1</accession>
<dbReference type="InterPro" id="IPR052901">
    <property type="entry name" value="Bact_TGase-like"/>
</dbReference>
<dbReference type="OrthoDB" id="3651060at2"/>